<dbReference type="RefSeq" id="WP_010034592.1">
    <property type="nucleotide sequence ID" value="NZ_CP025958.1"/>
</dbReference>
<dbReference type="PANTHER" id="PTHR30093:SF2">
    <property type="entry name" value="TYPE II SECRETION SYSTEM PROTEIN H"/>
    <property type="match status" value="1"/>
</dbReference>
<keyword evidence="4" id="KW-1185">Reference proteome</keyword>
<dbReference type="NCBIfam" id="TIGR04294">
    <property type="entry name" value="pre_pil_HX9DG"/>
    <property type="match status" value="1"/>
</dbReference>
<evidence type="ECO:0000256" key="1">
    <source>
        <dbReference type="SAM" id="Phobius"/>
    </source>
</evidence>
<dbReference type="EMBL" id="CP025958">
    <property type="protein sequence ID" value="AWM39952.1"/>
    <property type="molecule type" value="Genomic_DNA"/>
</dbReference>
<dbReference type="OrthoDB" id="261883at2"/>
<dbReference type="Gene3D" id="3.30.700.10">
    <property type="entry name" value="Glycoprotein, Type 4 Pilin"/>
    <property type="match status" value="1"/>
</dbReference>
<gene>
    <name evidence="3" type="ORF">C1280_25065</name>
</gene>
<dbReference type="SUPFAM" id="SSF54523">
    <property type="entry name" value="Pili subunits"/>
    <property type="match status" value="1"/>
</dbReference>
<dbReference type="AlphaFoldDB" id="A0A2Z3H6H8"/>
<reference evidence="3 4" key="1">
    <citation type="submission" date="2018-01" db="EMBL/GenBank/DDBJ databases">
        <title>G. obscuriglobus.</title>
        <authorList>
            <person name="Franke J."/>
            <person name="Blomberg W."/>
            <person name="Selmecki A."/>
        </authorList>
    </citation>
    <scope>NUCLEOTIDE SEQUENCE [LARGE SCALE GENOMIC DNA]</scope>
    <source>
        <strain evidence="3 4">DSM 5831</strain>
    </source>
</reference>
<keyword evidence="1" id="KW-0812">Transmembrane</keyword>
<evidence type="ECO:0000313" key="4">
    <source>
        <dbReference type="Proteomes" id="UP000245802"/>
    </source>
</evidence>
<dbReference type="PROSITE" id="PS00409">
    <property type="entry name" value="PROKAR_NTER_METHYL"/>
    <property type="match status" value="1"/>
</dbReference>
<dbReference type="InterPro" id="IPR045584">
    <property type="entry name" value="Pilin-like"/>
</dbReference>
<dbReference type="InterPro" id="IPR012902">
    <property type="entry name" value="N_methyl_site"/>
</dbReference>
<dbReference type="Pfam" id="PF07963">
    <property type="entry name" value="N_methyl"/>
    <property type="match status" value="1"/>
</dbReference>
<protein>
    <submittedName>
        <fullName evidence="3">Prepilin-type cleavage/methylation domain-containing protein</fullName>
    </submittedName>
</protein>
<accession>A0A2Z3H6H8</accession>
<dbReference type="KEGG" id="gog:C1280_25065"/>
<keyword evidence="1" id="KW-1133">Transmembrane helix</keyword>
<keyword evidence="1" id="KW-0472">Membrane</keyword>
<feature type="domain" description="DUF1559" evidence="2">
    <location>
        <begin position="31"/>
        <end position="270"/>
    </location>
</feature>
<proteinExistence type="predicted"/>
<dbReference type="InterPro" id="IPR027558">
    <property type="entry name" value="Pre_pil_HX9DG_C"/>
</dbReference>
<name>A0A2Z3H6H8_9BACT</name>
<dbReference type="Pfam" id="PF07596">
    <property type="entry name" value="SBP_bac_10"/>
    <property type="match status" value="1"/>
</dbReference>
<evidence type="ECO:0000313" key="3">
    <source>
        <dbReference type="EMBL" id="AWM39952.1"/>
    </source>
</evidence>
<dbReference type="NCBIfam" id="TIGR02532">
    <property type="entry name" value="IV_pilin_GFxxxE"/>
    <property type="match status" value="1"/>
</dbReference>
<dbReference type="PANTHER" id="PTHR30093">
    <property type="entry name" value="GENERAL SECRETION PATHWAY PROTEIN G"/>
    <property type="match status" value="1"/>
</dbReference>
<evidence type="ECO:0000259" key="2">
    <source>
        <dbReference type="Pfam" id="PF07596"/>
    </source>
</evidence>
<organism evidence="3 4">
    <name type="scientific">Gemmata obscuriglobus</name>
    <dbReference type="NCBI Taxonomy" id="114"/>
    <lineage>
        <taxon>Bacteria</taxon>
        <taxon>Pseudomonadati</taxon>
        <taxon>Planctomycetota</taxon>
        <taxon>Planctomycetia</taxon>
        <taxon>Gemmatales</taxon>
        <taxon>Gemmataceae</taxon>
        <taxon>Gemmata</taxon>
    </lineage>
</organism>
<sequence length="294" mass="31280">MRARRGFTLIELLVVIAIIAILIGLLLPAVQKVRDAAARMSCQNNLKQIGLALHNYENANGKLPPRAFPGTGAAWGTLILPHIEQDNVFKLYRPDLDWRDPLNQDAVTKPVKTYKCPSSPERTASGTFNGGAWASSVSDFGANGGLDPSLMTLGWLPATTSRNGVFMQGIELRVTDITDGTSTTLAVVEMGGRPNRWNAGRDTGAIQNAGVKGPWAHTHNHIEARGHSADGTTKPGACTVNCTNADGIYGFHTNGANVALMDGSVRFVTPALNNFVLYAVATPSTGEVVNGSDF</sequence>
<feature type="transmembrane region" description="Helical" evidence="1">
    <location>
        <begin position="12"/>
        <end position="30"/>
    </location>
</feature>
<dbReference type="Proteomes" id="UP000245802">
    <property type="component" value="Chromosome"/>
</dbReference>
<dbReference type="InterPro" id="IPR011453">
    <property type="entry name" value="DUF1559"/>
</dbReference>